<feature type="compositionally biased region" description="Polar residues" evidence="1">
    <location>
        <begin position="332"/>
        <end position="343"/>
    </location>
</feature>
<name>A0A423SR29_PENVA</name>
<feature type="compositionally biased region" description="Polar residues" evidence="1">
    <location>
        <begin position="351"/>
        <end position="368"/>
    </location>
</feature>
<feature type="compositionally biased region" description="Low complexity" evidence="1">
    <location>
        <begin position="369"/>
        <end position="389"/>
    </location>
</feature>
<evidence type="ECO:0000256" key="3">
    <source>
        <dbReference type="SAM" id="SignalP"/>
    </source>
</evidence>
<dbReference type="EMBL" id="QCYY01002914">
    <property type="protein sequence ID" value="ROT66641.1"/>
    <property type="molecule type" value="Genomic_DNA"/>
</dbReference>
<accession>A0A423SR29</accession>
<evidence type="ECO:0008006" key="6">
    <source>
        <dbReference type="Google" id="ProtNLM"/>
    </source>
</evidence>
<evidence type="ECO:0000256" key="1">
    <source>
        <dbReference type="SAM" id="MobiDB-lite"/>
    </source>
</evidence>
<proteinExistence type="predicted"/>
<reference evidence="4 5" key="2">
    <citation type="submission" date="2019-01" db="EMBL/GenBank/DDBJ databases">
        <title>The decoding of complex shrimp genome reveals the adaptation for benthos swimmer, frequently molting mechanism and breeding impact on genome.</title>
        <authorList>
            <person name="Sun Y."/>
            <person name="Gao Y."/>
            <person name="Yu Y."/>
        </authorList>
    </citation>
    <scope>NUCLEOTIDE SEQUENCE [LARGE SCALE GENOMIC DNA]</scope>
    <source>
        <tissue evidence="4">Muscle</tissue>
    </source>
</reference>
<keyword evidence="2" id="KW-0472">Membrane</keyword>
<dbReference type="Proteomes" id="UP000283509">
    <property type="component" value="Unassembled WGS sequence"/>
</dbReference>
<organism evidence="4 5">
    <name type="scientific">Penaeus vannamei</name>
    <name type="common">Whiteleg shrimp</name>
    <name type="synonym">Litopenaeus vannamei</name>
    <dbReference type="NCBI Taxonomy" id="6689"/>
    <lineage>
        <taxon>Eukaryota</taxon>
        <taxon>Metazoa</taxon>
        <taxon>Ecdysozoa</taxon>
        <taxon>Arthropoda</taxon>
        <taxon>Crustacea</taxon>
        <taxon>Multicrustacea</taxon>
        <taxon>Malacostraca</taxon>
        <taxon>Eumalacostraca</taxon>
        <taxon>Eucarida</taxon>
        <taxon>Decapoda</taxon>
        <taxon>Dendrobranchiata</taxon>
        <taxon>Penaeoidea</taxon>
        <taxon>Penaeidae</taxon>
        <taxon>Penaeus</taxon>
    </lineage>
</organism>
<feature type="compositionally biased region" description="Polar residues" evidence="1">
    <location>
        <begin position="270"/>
        <end position="307"/>
    </location>
</feature>
<evidence type="ECO:0000256" key="2">
    <source>
        <dbReference type="SAM" id="Phobius"/>
    </source>
</evidence>
<keyword evidence="2" id="KW-0812">Transmembrane</keyword>
<evidence type="ECO:0000313" key="5">
    <source>
        <dbReference type="Proteomes" id="UP000283509"/>
    </source>
</evidence>
<keyword evidence="5" id="KW-1185">Reference proteome</keyword>
<reference evidence="4 5" key="1">
    <citation type="submission" date="2018-04" db="EMBL/GenBank/DDBJ databases">
        <authorList>
            <person name="Zhang X."/>
            <person name="Yuan J."/>
            <person name="Li F."/>
            <person name="Xiang J."/>
        </authorList>
    </citation>
    <scope>NUCLEOTIDE SEQUENCE [LARGE SCALE GENOMIC DNA]</scope>
    <source>
        <tissue evidence="4">Muscle</tissue>
    </source>
</reference>
<feature type="chain" id="PRO_5019417451" description="EB domain-containing protein" evidence="3">
    <location>
        <begin position="24"/>
        <end position="480"/>
    </location>
</feature>
<evidence type="ECO:0000313" key="4">
    <source>
        <dbReference type="EMBL" id="ROT66641.1"/>
    </source>
</evidence>
<gene>
    <name evidence="4" type="ORF">C7M84_015336</name>
</gene>
<feature type="transmembrane region" description="Helical" evidence="2">
    <location>
        <begin position="214"/>
        <end position="234"/>
    </location>
</feature>
<feature type="signal peptide" evidence="3">
    <location>
        <begin position="1"/>
        <end position="23"/>
    </location>
</feature>
<keyword evidence="3" id="KW-0732">Signal</keyword>
<feature type="region of interest" description="Disordered" evidence="1">
    <location>
        <begin position="270"/>
        <end position="480"/>
    </location>
</feature>
<protein>
    <recommendedName>
        <fullName evidence="6">EB domain-containing protein</fullName>
    </recommendedName>
</protein>
<feature type="compositionally biased region" description="Low complexity" evidence="1">
    <location>
        <begin position="435"/>
        <end position="446"/>
    </location>
</feature>
<dbReference type="OrthoDB" id="6373698at2759"/>
<sequence length="480" mass="52260">MGEFSRSIIILIFAAMCFGITNGEISGKCTYSFDCPGQEFCEDNHCKCENIVYSKLLYPVCSRWLSHKSCLQDAYCWENSKCINNQCVCDEGYYKIGVSCHKVQLQRVMGSCKMTDEAVLLCDISKHSVCVNNICVCTRGYIPSSNGSCEPKESYMKKHRLSEYRVKPGEYCRDHGNCILGLECRELECSCPVACQYNQSKEFCDCGESESTNAPIYLGIFLGLLIILFWYYIIKRTIRKHKKMLSQFSSLPAADDGYVPRSYALSPVHSSIQTETTADGTASPASRTAGTPIPGNTGTSQTYSINPPTAPSYPVKPESDKPPSYLDVISSPLYNPDSTSQSLPFEPNVPYPNSSIPLSSNTQQSSSPLHSLSGRPHSRSSSPIPHHSPTATPYPVSPLATPHPGSPSAKPHPDSPNAPLYPGSPDATLRPVNPSAPAGAPSPSYPLHSSVPEAPPAYNPYFNEDSVPGTSDNDSKSKAT</sequence>
<comment type="caution">
    <text evidence="4">The sequence shown here is derived from an EMBL/GenBank/DDBJ whole genome shotgun (WGS) entry which is preliminary data.</text>
</comment>
<keyword evidence="2" id="KW-1133">Transmembrane helix</keyword>
<dbReference type="AlphaFoldDB" id="A0A423SR29"/>